<dbReference type="PROSITE" id="PS00410">
    <property type="entry name" value="G_DYNAMIN_1"/>
    <property type="match status" value="1"/>
</dbReference>
<proteinExistence type="inferred from homology"/>
<protein>
    <recommendedName>
        <fullName evidence="8">Dynamin-1-like protein</fullName>
    </recommendedName>
</protein>
<evidence type="ECO:0000313" key="6">
    <source>
        <dbReference type="EMBL" id="CAI6358138.1"/>
    </source>
</evidence>
<evidence type="ECO:0000313" key="7">
    <source>
        <dbReference type="Proteomes" id="UP001160148"/>
    </source>
</evidence>
<dbReference type="InterPro" id="IPR022812">
    <property type="entry name" value="Dynamin"/>
</dbReference>
<dbReference type="CDD" id="cd08771">
    <property type="entry name" value="DLP_1"/>
    <property type="match status" value="1"/>
</dbReference>
<sequence length="662" mass="75576">MESLIQIINKLQDVFAVIGEHKIDLPQIVVVGSQSSGKSSVLESLVGRSFLPRGTGIVTRAPLILQMIRYSNTDLEDMIKLTNKHNIKCWASFLHKPGTVYDNFDEVRYEIENRTDVLAGANKGITHDPIVLKVFTLSYDLTFVDLPGITKVPVGDQPEDIDEQIQDLILKYVQQPNSIILAVVTANTDPSTSESLKIARKMDPEGARTIAVVTKLDLIDKGTIQDTTELLCGHKIPVKLGIIGVVNRSQKDINDNKSMKETLKSEKDFLRMNYPDIYKKHGNKVLAKRLQDILVKHIKKTYPILHKNLQDTKIRLENELKTIQTPDSKVSFILSLLKNINKSYCDTILGNRTDVSDKIIMGGARISQIINEEYLEKVNKIDPLFDLTDEQIGIILLNTAGITNSSFVNEKALENMVCRQLNNLIEPSMSSVEFVRVEMLKIFDSIDENLLETLKRFPRINSDVRNVLHKMLDEKLTDLKEFIKSYIETHQTCLNTTNPNFLFQLVRSSTEMQDSNITAFMSNTNKTKVAGNDGDEEEDEKQLKIQHFKQMLSGLNDLDGTIETSKQVKIHKCLTQCYFDFIREIIRDFVPKRIHHKMVKLVLNDFEHELDEKVFSSYVINQSFNEVLIEEEGIVEDRERVEQMLFAVNKALKNMLEIQCFT</sequence>
<dbReference type="InterPro" id="IPR019762">
    <property type="entry name" value="Dynamin_GTPase_CS"/>
</dbReference>
<dbReference type="InterPro" id="IPR045063">
    <property type="entry name" value="Dynamin_N"/>
</dbReference>
<feature type="domain" description="GED" evidence="4">
    <location>
        <begin position="568"/>
        <end position="662"/>
    </location>
</feature>
<evidence type="ECO:0000256" key="3">
    <source>
        <dbReference type="RuleBase" id="RU003932"/>
    </source>
</evidence>
<organism evidence="6 7">
    <name type="scientific">Macrosiphum euphorbiae</name>
    <name type="common">potato aphid</name>
    <dbReference type="NCBI Taxonomy" id="13131"/>
    <lineage>
        <taxon>Eukaryota</taxon>
        <taxon>Metazoa</taxon>
        <taxon>Ecdysozoa</taxon>
        <taxon>Arthropoda</taxon>
        <taxon>Hexapoda</taxon>
        <taxon>Insecta</taxon>
        <taxon>Pterygota</taxon>
        <taxon>Neoptera</taxon>
        <taxon>Paraneoptera</taxon>
        <taxon>Hemiptera</taxon>
        <taxon>Sternorrhyncha</taxon>
        <taxon>Aphidomorpha</taxon>
        <taxon>Aphidoidea</taxon>
        <taxon>Aphididae</taxon>
        <taxon>Macrosiphini</taxon>
        <taxon>Macrosiphum</taxon>
    </lineage>
</organism>
<comment type="similarity">
    <text evidence="3">Belongs to the TRAFAC class dynamin-like GTPase superfamily. Dynamin/Fzo/YdjA family.</text>
</comment>
<dbReference type="PROSITE" id="PS51718">
    <property type="entry name" value="G_DYNAMIN_2"/>
    <property type="match status" value="1"/>
</dbReference>
<evidence type="ECO:0008006" key="8">
    <source>
        <dbReference type="Google" id="ProtNLM"/>
    </source>
</evidence>
<dbReference type="SUPFAM" id="SSF52540">
    <property type="entry name" value="P-loop containing nucleoside triphosphate hydrolases"/>
    <property type="match status" value="1"/>
</dbReference>
<keyword evidence="7" id="KW-1185">Reference proteome</keyword>
<evidence type="ECO:0000256" key="2">
    <source>
        <dbReference type="ARBA" id="ARBA00023134"/>
    </source>
</evidence>
<dbReference type="SMART" id="SM00053">
    <property type="entry name" value="DYNc"/>
    <property type="match status" value="1"/>
</dbReference>
<dbReference type="InterPro" id="IPR000375">
    <property type="entry name" value="Dynamin_stalk"/>
</dbReference>
<dbReference type="GO" id="GO:0008017">
    <property type="term" value="F:microtubule binding"/>
    <property type="evidence" value="ECO:0007669"/>
    <property type="project" value="TreeGrafter"/>
</dbReference>
<dbReference type="GO" id="GO:0016020">
    <property type="term" value="C:membrane"/>
    <property type="evidence" value="ECO:0007669"/>
    <property type="project" value="TreeGrafter"/>
</dbReference>
<feature type="domain" description="Dynamin-type G" evidence="5">
    <location>
        <begin position="22"/>
        <end position="303"/>
    </location>
</feature>
<dbReference type="Gene3D" id="3.40.50.300">
    <property type="entry name" value="P-loop containing nucleotide triphosphate hydrolases"/>
    <property type="match status" value="1"/>
</dbReference>
<evidence type="ECO:0000256" key="1">
    <source>
        <dbReference type="ARBA" id="ARBA00022741"/>
    </source>
</evidence>
<dbReference type="GO" id="GO:0005525">
    <property type="term" value="F:GTP binding"/>
    <property type="evidence" value="ECO:0007669"/>
    <property type="project" value="UniProtKB-KW"/>
</dbReference>
<dbReference type="GO" id="GO:0005874">
    <property type="term" value="C:microtubule"/>
    <property type="evidence" value="ECO:0007669"/>
    <property type="project" value="TreeGrafter"/>
</dbReference>
<keyword evidence="2 3" id="KW-0342">GTP-binding</keyword>
<dbReference type="GO" id="GO:0005737">
    <property type="term" value="C:cytoplasm"/>
    <property type="evidence" value="ECO:0007669"/>
    <property type="project" value="TreeGrafter"/>
</dbReference>
<dbReference type="Pfam" id="PF01031">
    <property type="entry name" value="Dynamin_M"/>
    <property type="match status" value="1"/>
</dbReference>
<dbReference type="PROSITE" id="PS51388">
    <property type="entry name" value="GED"/>
    <property type="match status" value="1"/>
</dbReference>
<dbReference type="InterPro" id="IPR027417">
    <property type="entry name" value="P-loop_NTPase"/>
</dbReference>
<evidence type="ECO:0000259" key="5">
    <source>
        <dbReference type="PROSITE" id="PS51718"/>
    </source>
</evidence>
<accession>A0AAV0WQY0</accession>
<dbReference type="PANTHER" id="PTHR11566">
    <property type="entry name" value="DYNAMIN"/>
    <property type="match status" value="1"/>
</dbReference>
<dbReference type="PRINTS" id="PR00195">
    <property type="entry name" value="DYNAMIN"/>
</dbReference>
<dbReference type="InterPro" id="IPR030381">
    <property type="entry name" value="G_DYNAMIN_dom"/>
</dbReference>
<comment type="caution">
    <text evidence="6">The sequence shown here is derived from an EMBL/GenBank/DDBJ whole genome shotgun (WGS) entry which is preliminary data.</text>
</comment>
<reference evidence="6 7" key="1">
    <citation type="submission" date="2023-01" db="EMBL/GenBank/DDBJ databases">
        <authorList>
            <person name="Whitehead M."/>
        </authorList>
    </citation>
    <scope>NUCLEOTIDE SEQUENCE [LARGE SCALE GENOMIC DNA]</scope>
</reference>
<keyword evidence="1 3" id="KW-0547">Nucleotide-binding</keyword>
<gene>
    <name evidence="6" type="ORF">MEUPH1_LOCUS13689</name>
</gene>
<dbReference type="EMBL" id="CARXXK010000002">
    <property type="protein sequence ID" value="CAI6358138.1"/>
    <property type="molecule type" value="Genomic_DNA"/>
</dbReference>
<dbReference type="GO" id="GO:0003924">
    <property type="term" value="F:GTPase activity"/>
    <property type="evidence" value="ECO:0007669"/>
    <property type="project" value="InterPro"/>
</dbReference>
<evidence type="ECO:0000259" key="4">
    <source>
        <dbReference type="PROSITE" id="PS51388"/>
    </source>
</evidence>
<dbReference type="Pfam" id="PF02212">
    <property type="entry name" value="GED"/>
    <property type="match status" value="1"/>
</dbReference>
<dbReference type="AlphaFoldDB" id="A0AAV0WQY0"/>
<dbReference type="Proteomes" id="UP001160148">
    <property type="component" value="Unassembled WGS sequence"/>
</dbReference>
<dbReference type="Gene3D" id="1.20.120.1240">
    <property type="entry name" value="Dynamin, middle domain"/>
    <property type="match status" value="1"/>
</dbReference>
<dbReference type="InterPro" id="IPR001401">
    <property type="entry name" value="Dynamin_GTPase"/>
</dbReference>
<dbReference type="Pfam" id="PF00350">
    <property type="entry name" value="Dynamin_N"/>
    <property type="match status" value="1"/>
</dbReference>
<name>A0AAV0WQY0_9HEMI</name>
<dbReference type="InterPro" id="IPR003130">
    <property type="entry name" value="GED"/>
</dbReference>
<dbReference type="InterPro" id="IPR020850">
    <property type="entry name" value="GED_dom"/>
</dbReference>